<dbReference type="PANTHER" id="PTHR33693:SF1">
    <property type="entry name" value="TYPE-4 URACIL-DNA GLYCOSYLASE"/>
    <property type="match status" value="1"/>
</dbReference>
<dbReference type="Gene3D" id="3.40.470.10">
    <property type="entry name" value="Uracil-DNA glycosylase-like domain"/>
    <property type="match status" value="1"/>
</dbReference>
<evidence type="ECO:0000313" key="9">
    <source>
        <dbReference type="EMBL" id="MBO0953076.1"/>
    </source>
</evidence>
<gene>
    <name evidence="9" type="ORF">J2I46_31170</name>
</gene>
<dbReference type="InterPro" id="IPR005122">
    <property type="entry name" value="Uracil-DNA_glycosylase-like"/>
</dbReference>
<keyword evidence="10" id="KW-1185">Reference proteome</keyword>
<protein>
    <submittedName>
        <fullName evidence="9">Uracil-DNA glycosylase</fullName>
    </submittedName>
</protein>
<keyword evidence="3" id="KW-0227">DNA damage</keyword>
<evidence type="ECO:0000256" key="4">
    <source>
        <dbReference type="ARBA" id="ARBA00022801"/>
    </source>
</evidence>
<reference evidence="9 10" key="1">
    <citation type="submission" date="2021-03" db="EMBL/GenBank/DDBJ databases">
        <title>Fibrella sp. HMF5405 genome sequencing and assembly.</title>
        <authorList>
            <person name="Kang H."/>
            <person name="Kim H."/>
            <person name="Bae S."/>
            <person name="Joh K."/>
        </authorList>
    </citation>
    <scope>NUCLEOTIDE SEQUENCE [LARGE SCALE GENOMIC DNA]</scope>
    <source>
        <strain evidence="9 10">HMF5405</strain>
    </source>
</reference>
<accession>A0ABS3JSU3</accession>
<name>A0ABS3JSU3_9BACT</name>
<evidence type="ECO:0000259" key="8">
    <source>
        <dbReference type="SMART" id="SM00986"/>
    </source>
</evidence>
<dbReference type="SMART" id="SM00986">
    <property type="entry name" value="UDG"/>
    <property type="match status" value="1"/>
</dbReference>
<dbReference type="SMART" id="SM00987">
    <property type="entry name" value="UreE_C"/>
    <property type="match status" value="1"/>
</dbReference>
<keyword evidence="6" id="KW-0411">Iron-sulfur</keyword>
<evidence type="ECO:0000256" key="5">
    <source>
        <dbReference type="ARBA" id="ARBA00023004"/>
    </source>
</evidence>
<dbReference type="Proteomes" id="UP000664628">
    <property type="component" value="Unassembled WGS sequence"/>
</dbReference>
<keyword evidence="4" id="KW-0378">Hydrolase</keyword>
<dbReference type="RefSeq" id="WP_207333028.1">
    <property type="nucleotide sequence ID" value="NZ_JAFMYW010000019.1"/>
</dbReference>
<evidence type="ECO:0000256" key="1">
    <source>
        <dbReference type="ARBA" id="ARBA00022485"/>
    </source>
</evidence>
<organism evidence="9 10">
    <name type="scientific">Fibrella forsythiae</name>
    <dbReference type="NCBI Taxonomy" id="2817061"/>
    <lineage>
        <taxon>Bacteria</taxon>
        <taxon>Pseudomonadati</taxon>
        <taxon>Bacteroidota</taxon>
        <taxon>Cytophagia</taxon>
        <taxon>Cytophagales</taxon>
        <taxon>Spirosomataceae</taxon>
        <taxon>Fibrella</taxon>
    </lineage>
</organism>
<proteinExistence type="predicted"/>
<dbReference type="InterPro" id="IPR051536">
    <property type="entry name" value="UDG_Type-4/5"/>
</dbReference>
<keyword evidence="5" id="KW-0408">Iron</keyword>
<evidence type="ECO:0000256" key="7">
    <source>
        <dbReference type="ARBA" id="ARBA00023204"/>
    </source>
</evidence>
<keyword evidence="2" id="KW-0479">Metal-binding</keyword>
<keyword evidence="7" id="KW-0234">DNA repair</keyword>
<evidence type="ECO:0000256" key="6">
    <source>
        <dbReference type="ARBA" id="ARBA00023014"/>
    </source>
</evidence>
<dbReference type="PANTHER" id="PTHR33693">
    <property type="entry name" value="TYPE-5 URACIL-DNA GLYCOSYLASE"/>
    <property type="match status" value="1"/>
</dbReference>
<keyword evidence="1" id="KW-0004">4Fe-4S</keyword>
<sequence>MSDSKRVLSRASGALDADIMFIGEAPGRLGADGSEIPFHGDKSGHNFEELLKFASISRSRIFVTNAVICNPKDEKGNNSTPTKQEVISCANNLKLQIETIQPKIVVTLGAVALESTKYIESHSLTLKDGVRKSFQWFNRTLVPLYHPGQRAMLHRSFANQRSDYQYLADKLKANYKDRYINTDVKADVLHIVNIILDKNPVISYFSLHKIFYLIELRFFQVEGERLTDAYIIRQKDGPYVTDLHMHKLKNSINNLSFFNKNGILFLKKEFSLFKEIITIENSRIENIVEDILQDCLGKDHAQLKTKVYMTTPMRKILKLEKDNALNLYNTPINFQTVD</sequence>
<dbReference type="Pfam" id="PF03167">
    <property type="entry name" value="UDG"/>
    <property type="match status" value="1"/>
</dbReference>
<dbReference type="InterPro" id="IPR036895">
    <property type="entry name" value="Uracil-DNA_glycosylase-like_sf"/>
</dbReference>
<comment type="caution">
    <text evidence="9">The sequence shown here is derived from an EMBL/GenBank/DDBJ whole genome shotgun (WGS) entry which is preliminary data.</text>
</comment>
<dbReference type="CDD" id="cd10030">
    <property type="entry name" value="UDG-F4_TTUDGA_SPO1dp_like"/>
    <property type="match status" value="1"/>
</dbReference>
<dbReference type="EMBL" id="JAFMYW010000019">
    <property type="protein sequence ID" value="MBO0953076.1"/>
    <property type="molecule type" value="Genomic_DNA"/>
</dbReference>
<feature type="domain" description="Uracil-DNA glycosylase-like" evidence="8">
    <location>
        <begin position="10"/>
        <end position="162"/>
    </location>
</feature>
<evidence type="ECO:0000313" key="10">
    <source>
        <dbReference type="Proteomes" id="UP000664628"/>
    </source>
</evidence>
<evidence type="ECO:0000256" key="2">
    <source>
        <dbReference type="ARBA" id="ARBA00022723"/>
    </source>
</evidence>
<dbReference type="SUPFAM" id="SSF52141">
    <property type="entry name" value="Uracil-DNA glycosylase-like"/>
    <property type="match status" value="1"/>
</dbReference>
<evidence type="ECO:0000256" key="3">
    <source>
        <dbReference type="ARBA" id="ARBA00022763"/>
    </source>
</evidence>